<accession>A0A3P7IE62</accession>
<evidence type="ECO:0000256" key="9">
    <source>
        <dbReference type="SAM" id="Phobius"/>
    </source>
</evidence>
<feature type="binding site" evidence="8">
    <location>
        <position position="194"/>
    </location>
    <ligand>
        <name>ATP</name>
        <dbReference type="ChEBI" id="CHEBI:30616"/>
    </ligand>
</feature>
<evidence type="ECO:0000259" key="11">
    <source>
        <dbReference type="PROSITE" id="PS51510"/>
    </source>
</evidence>
<evidence type="ECO:0000313" key="13">
    <source>
        <dbReference type="Proteomes" id="UP000270094"/>
    </source>
</evidence>
<evidence type="ECO:0000256" key="2">
    <source>
        <dbReference type="ARBA" id="ARBA00012230"/>
    </source>
</evidence>
<feature type="transmembrane region" description="Helical" evidence="9">
    <location>
        <begin position="20"/>
        <end position="41"/>
    </location>
</feature>
<dbReference type="Proteomes" id="UP000270094">
    <property type="component" value="Unassembled WGS sequence"/>
</dbReference>
<keyword evidence="5 8" id="KW-0418">Kinase</keyword>
<evidence type="ECO:0000256" key="4">
    <source>
        <dbReference type="ARBA" id="ARBA00022741"/>
    </source>
</evidence>
<dbReference type="InterPro" id="IPR000749">
    <property type="entry name" value="ATP-guanido_PTrfase"/>
</dbReference>
<dbReference type="InterPro" id="IPR022413">
    <property type="entry name" value="ATP-guanido_PTrfase_N"/>
</dbReference>
<keyword evidence="4 8" id="KW-0547">Nucleotide-binding</keyword>
<keyword evidence="6 8" id="KW-0067">ATP-binding</keyword>
<dbReference type="GO" id="GO:0004054">
    <property type="term" value="F:arginine kinase activity"/>
    <property type="evidence" value="ECO:0007669"/>
    <property type="project" value="UniProtKB-EC"/>
</dbReference>
<evidence type="ECO:0000256" key="6">
    <source>
        <dbReference type="ARBA" id="ARBA00022840"/>
    </source>
</evidence>
<dbReference type="PROSITE" id="PS51509">
    <property type="entry name" value="PHOSPHAGEN_KINASE_N"/>
    <property type="match status" value="1"/>
</dbReference>
<comment type="caution">
    <text evidence="8">Lacks conserved residue(s) required for the propagation of feature annotation.</text>
</comment>
<sequence length="224" mass="25105">MDTTMISTSNNLSRQRFSEFEALEGGIAPIVAVVCYLALLFTGVHNLDASIGVYAPDTESYKTFALLFDKIIEDYHGFGPSEKQPPVDLGEGKIHEFPPLDPKGKYIKSTRIRCGRALTGYPFNPCLTELNNPNQIIRGYILNAGILAVQKNYLEMERKLKQAFESFTDDDLKGKYYALDGMTKLTQDQLIADHFLFKEGDRHLQAANACRFWPKKAEPSVGDA</sequence>
<proteinExistence type="inferred from homology"/>
<organism evidence="12 13">
    <name type="scientific">Strongylus vulgaris</name>
    <name type="common">Blood worm</name>
    <dbReference type="NCBI Taxonomy" id="40348"/>
    <lineage>
        <taxon>Eukaryota</taxon>
        <taxon>Metazoa</taxon>
        <taxon>Ecdysozoa</taxon>
        <taxon>Nematoda</taxon>
        <taxon>Chromadorea</taxon>
        <taxon>Rhabditida</taxon>
        <taxon>Rhabditina</taxon>
        <taxon>Rhabditomorpha</taxon>
        <taxon>Strongyloidea</taxon>
        <taxon>Strongylidae</taxon>
        <taxon>Strongylus</taxon>
    </lineage>
</organism>
<dbReference type="GO" id="GO:0005524">
    <property type="term" value="F:ATP binding"/>
    <property type="evidence" value="ECO:0007669"/>
    <property type="project" value="UniProtKB-UniRule"/>
</dbReference>
<dbReference type="SUPFAM" id="SSF48034">
    <property type="entry name" value="Guanido kinase N-terminal domain"/>
    <property type="match status" value="1"/>
</dbReference>
<evidence type="ECO:0000256" key="7">
    <source>
        <dbReference type="PROSITE-ProRule" id="PRU00842"/>
    </source>
</evidence>
<keyword evidence="9" id="KW-1133">Transmembrane helix</keyword>
<evidence type="ECO:0000313" key="12">
    <source>
        <dbReference type="EMBL" id="VDM67816.1"/>
    </source>
</evidence>
<dbReference type="EMBL" id="UYYB01006628">
    <property type="protein sequence ID" value="VDM67816.1"/>
    <property type="molecule type" value="Genomic_DNA"/>
</dbReference>
<dbReference type="GO" id="GO:0046314">
    <property type="term" value="P:phosphocreatine biosynthetic process"/>
    <property type="evidence" value="ECO:0007669"/>
    <property type="project" value="InterPro"/>
</dbReference>
<dbReference type="PANTHER" id="PTHR11547:SF20">
    <property type="entry name" value="ARGININE KINASE"/>
    <property type="match status" value="1"/>
</dbReference>
<dbReference type="InterPro" id="IPR036802">
    <property type="entry name" value="ATP-guanido_PTrfase_N_sf"/>
</dbReference>
<evidence type="ECO:0000259" key="10">
    <source>
        <dbReference type="PROSITE" id="PS51509"/>
    </source>
</evidence>
<keyword evidence="13" id="KW-1185">Reference proteome</keyword>
<dbReference type="PROSITE" id="PS51510">
    <property type="entry name" value="PHOSPHAGEN_KINASE_C"/>
    <property type="match status" value="1"/>
</dbReference>
<dbReference type="AlphaFoldDB" id="A0A3P7IE62"/>
<gene>
    <name evidence="12" type="ORF">SVUK_LOCUS2814</name>
</gene>
<reference evidence="12 13" key="1">
    <citation type="submission" date="2018-11" db="EMBL/GenBank/DDBJ databases">
        <authorList>
            <consortium name="Pathogen Informatics"/>
        </authorList>
    </citation>
    <scope>NUCLEOTIDE SEQUENCE [LARGE SCALE GENOMIC DNA]</scope>
</reference>
<keyword evidence="9" id="KW-0472">Membrane</keyword>
<feature type="domain" description="Phosphagen kinase C-terminal" evidence="11">
    <location>
        <begin position="106"/>
        <end position="224"/>
    </location>
</feature>
<keyword evidence="3 8" id="KW-0808">Transferase</keyword>
<dbReference type="EC" id="2.7.3.3" evidence="2"/>
<feature type="domain" description="Phosphagen kinase N-terminal" evidence="10">
    <location>
        <begin position="1"/>
        <end position="77"/>
    </location>
</feature>
<protein>
    <recommendedName>
        <fullName evidence="2">arginine kinase</fullName>
        <ecNumber evidence="2">2.7.3.3</ecNumber>
    </recommendedName>
</protein>
<dbReference type="Gene3D" id="3.30.590.10">
    <property type="entry name" value="Glutamine synthetase/guanido kinase, catalytic domain"/>
    <property type="match status" value="1"/>
</dbReference>
<dbReference type="GO" id="GO:0004111">
    <property type="term" value="F:creatine kinase activity"/>
    <property type="evidence" value="ECO:0007669"/>
    <property type="project" value="InterPro"/>
</dbReference>
<comment type="similarity">
    <text evidence="1 7">Belongs to the ATP:guanido phosphotransferase family.</text>
</comment>
<name>A0A3P7IE62_STRVU</name>
<evidence type="ECO:0000256" key="3">
    <source>
        <dbReference type="ARBA" id="ARBA00022679"/>
    </source>
</evidence>
<evidence type="ECO:0000256" key="8">
    <source>
        <dbReference type="PROSITE-ProRule" id="PRU00843"/>
    </source>
</evidence>
<dbReference type="SUPFAM" id="SSF55931">
    <property type="entry name" value="Glutamine synthetase/guanido kinase"/>
    <property type="match status" value="1"/>
</dbReference>
<dbReference type="InterPro" id="IPR014746">
    <property type="entry name" value="Gln_synth/guanido_kin_cat_dom"/>
</dbReference>
<dbReference type="PANTHER" id="PTHR11547">
    <property type="entry name" value="ARGININE OR CREATINE KINASE"/>
    <property type="match status" value="1"/>
</dbReference>
<dbReference type="Pfam" id="PF00217">
    <property type="entry name" value="ATP-gua_Ptrans"/>
    <property type="match status" value="1"/>
</dbReference>
<dbReference type="GO" id="GO:0005615">
    <property type="term" value="C:extracellular space"/>
    <property type="evidence" value="ECO:0007669"/>
    <property type="project" value="TreeGrafter"/>
</dbReference>
<dbReference type="InterPro" id="IPR022414">
    <property type="entry name" value="ATP-guanido_PTrfase_cat"/>
</dbReference>
<keyword evidence="9" id="KW-0812">Transmembrane</keyword>
<evidence type="ECO:0000256" key="1">
    <source>
        <dbReference type="ARBA" id="ARBA00006798"/>
    </source>
</evidence>
<dbReference type="Gene3D" id="1.10.135.10">
    <property type="entry name" value="ATP:guanido phosphotransferase, N-terminal domain"/>
    <property type="match status" value="1"/>
</dbReference>
<evidence type="ECO:0000256" key="5">
    <source>
        <dbReference type="ARBA" id="ARBA00022777"/>
    </source>
</evidence>
<dbReference type="Pfam" id="PF02807">
    <property type="entry name" value="ATP-gua_PtransN"/>
    <property type="match status" value="1"/>
</dbReference>
<feature type="binding site" evidence="8">
    <location>
        <begin position="109"/>
        <end position="113"/>
    </location>
    <ligand>
        <name>ATP</name>
        <dbReference type="ChEBI" id="CHEBI:30616"/>
    </ligand>
</feature>
<dbReference type="OrthoDB" id="430219at2759"/>